<organism evidence="2 3">
    <name type="scientific">Melanopsichium pennsylvanicum</name>
    <dbReference type="NCBI Taxonomy" id="63383"/>
    <lineage>
        <taxon>Eukaryota</taxon>
        <taxon>Fungi</taxon>
        <taxon>Dikarya</taxon>
        <taxon>Basidiomycota</taxon>
        <taxon>Ustilaginomycotina</taxon>
        <taxon>Ustilaginomycetes</taxon>
        <taxon>Ustilaginales</taxon>
        <taxon>Ustilaginaceae</taxon>
        <taxon>Melanopsichium</taxon>
    </lineage>
</organism>
<dbReference type="AlphaFoldDB" id="A0AAJ4XIF4"/>
<dbReference type="EMBL" id="OAPG01000003">
    <property type="protein sequence ID" value="SNX83184.1"/>
    <property type="molecule type" value="Genomic_DNA"/>
</dbReference>
<dbReference type="Proteomes" id="UP001294444">
    <property type="component" value="Unassembled WGS sequence"/>
</dbReference>
<proteinExistence type="predicted"/>
<feature type="signal peptide" evidence="1">
    <location>
        <begin position="1"/>
        <end position="19"/>
    </location>
</feature>
<evidence type="ECO:0000256" key="1">
    <source>
        <dbReference type="SAM" id="SignalP"/>
    </source>
</evidence>
<reference evidence="2" key="1">
    <citation type="submission" date="2023-10" db="EMBL/GenBank/DDBJ databases">
        <authorList>
            <person name="Guldener U."/>
        </authorList>
    </citation>
    <scope>NUCLEOTIDE SEQUENCE</scope>
    <source>
        <strain evidence="2">Mp4</strain>
    </source>
</reference>
<keyword evidence="1" id="KW-0732">Signal</keyword>
<gene>
    <name evidence="2" type="ORF">MEPE_01890</name>
</gene>
<name>A0AAJ4XIF4_9BASI</name>
<comment type="caution">
    <text evidence="2">The sequence shown here is derived from an EMBL/GenBank/DDBJ whole genome shotgun (WGS) entry which is preliminary data.</text>
</comment>
<feature type="chain" id="PRO_5042604584" evidence="1">
    <location>
        <begin position="20"/>
        <end position="173"/>
    </location>
</feature>
<protein>
    <submittedName>
        <fullName evidence="2">Uncharacterized protein</fullName>
    </submittedName>
</protein>
<evidence type="ECO:0000313" key="2">
    <source>
        <dbReference type="EMBL" id="SNX83184.1"/>
    </source>
</evidence>
<keyword evidence="3" id="KW-1185">Reference proteome</keyword>
<evidence type="ECO:0000313" key="3">
    <source>
        <dbReference type="Proteomes" id="UP001294444"/>
    </source>
</evidence>
<accession>A0AAJ4XIF4</accession>
<sequence length="173" mass="19389">MVSSNHVLVLMLTAIGVIGRGYHSIRRLDCLERRGSCQRGGADKFGYGAHWATDASGMTGVELQQYLPPGFFLGTSVNNTNLKDPKTSQLAQDANLKRERRLVGRTTQRCHRRNRMMLQSSNKETMMKPLTVCITTKMLPKIINEANFWGIDVLNEVFDNSGNATDHYQAQSN</sequence>